<reference evidence="1" key="1">
    <citation type="journal article" date="2022" name="Nat. Microbiol.">
        <title>Unique mobile elements and scalable gene flow at the prokaryote-eukaryote boundary revealed by circularized Asgard archaea genomes.</title>
        <authorList>
            <person name="Wu F."/>
            <person name="Speth D.R."/>
            <person name="Philosof A."/>
            <person name="Cremiere A."/>
            <person name="Narayanan A."/>
            <person name="Barco R.A."/>
            <person name="Connon S.A."/>
            <person name="Amend J.P."/>
            <person name="Antoshechkin I.A."/>
            <person name="Orphan V.J."/>
        </authorList>
    </citation>
    <scope>NUCLEOTIDE SEQUENCE</scope>
    <source>
        <strain evidence="1">PM71</strain>
    </source>
</reference>
<dbReference type="Proteomes" id="UP001201020">
    <property type="component" value="Chromosome"/>
</dbReference>
<name>A0A9Y1BM16_9ARCH</name>
<organism evidence="1">
    <name type="scientific">Candidatus Heimdallarchaeum aukensis</name>
    <dbReference type="NCBI Taxonomy" id="2876573"/>
    <lineage>
        <taxon>Archaea</taxon>
        <taxon>Promethearchaeati</taxon>
        <taxon>Candidatus Heimdallarchaeota</taxon>
        <taxon>Candidatus Heimdallarchaeia (ex Rinke et al. 2021) (nom. nud.)</taxon>
        <taxon>Candidatus Heimdallarchaeales</taxon>
        <taxon>Candidatus Heimdallarchaeaceae</taxon>
        <taxon>Candidatus Heimdallarchaeum</taxon>
    </lineage>
</organism>
<accession>A0A9Y1BM16</accession>
<dbReference type="AlphaFoldDB" id="A0A9Y1BM16"/>
<evidence type="ECO:0000313" key="1">
    <source>
        <dbReference type="EMBL" id="UJG41362.1"/>
    </source>
</evidence>
<evidence type="ECO:0008006" key="2">
    <source>
        <dbReference type="Google" id="ProtNLM"/>
    </source>
</evidence>
<gene>
    <name evidence="1" type="ORF">K9W45_02605</name>
</gene>
<protein>
    <recommendedName>
        <fullName evidence="2">Transposase</fullName>
    </recommendedName>
</protein>
<sequence length="149" mass="17587">MNNSNFSLLKSVKSFLEKRFQPTREDRKTSIKVCHWIRKMDFPHKGQRKRGETKEEVKKTVLGAVVEQTSIEQSAEQFSTKDGDTIRYHLNKLDINGISEVFISSFQQCGELLKRKKKIKSPLILAVDTMDIRYYGKRRDEYIHQYKNE</sequence>
<dbReference type="EMBL" id="CP084166">
    <property type="protein sequence ID" value="UJG41362.1"/>
    <property type="molecule type" value="Genomic_DNA"/>
</dbReference>
<proteinExistence type="predicted"/>